<name>A0A448WE61_9PLAT</name>
<organism evidence="2 3">
    <name type="scientific">Protopolystoma xenopodis</name>
    <dbReference type="NCBI Taxonomy" id="117903"/>
    <lineage>
        <taxon>Eukaryota</taxon>
        <taxon>Metazoa</taxon>
        <taxon>Spiralia</taxon>
        <taxon>Lophotrochozoa</taxon>
        <taxon>Platyhelminthes</taxon>
        <taxon>Monogenea</taxon>
        <taxon>Polyopisthocotylea</taxon>
        <taxon>Polystomatidea</taxon>
        <taxon>Polystomatidae</taxon>
        <taxon>Protopolystoma</taxon>
    </lineage>
</organism>
<sequence length="133" mass="13381">MGSASVLPSSPSARRSSSAVSPNSSVCSSATVGASATGRINFSLHRLGNQPSCQLSAQSPRPSHTGSVIASTGNPNTHQFIIATTSTSSSTLPVGLCSNNSSSTFHKMAGSDMTGPTQAASGIILDAFFALHK</sequence>
<feature type="region of interest" description="Disordered" evidence="1">
    <location>
        <begin position="51"/>
        <end position="74"/>
    </location>
</feature>
<dbReference type="EMBL" id="CAAALY010006858">
    <property type="protein sequence ID" value="VEL09645.1"/>
    <property type="molecule type" value="Genomic_DNA"/>
</dbReference>
<keyword evidence="3" id="KW-1185">Reference proteome</keyword>
<protein>
    <submittedName>
        <fullName evidence="2">Uncharacterized protein</fullName>
    </submittedName>
</protein>
<feature type="region of interest" description="Disordered" evidence="1">
    <location>
        <begin position="1"/>
        <end position="30"/>
    </location>
</feature>
<dbReference type="Proteomes" id="UP000784294">
    <property type="component" value="Unassembled WGS sequence"/>
</dbReference>
<reference evidence="2" key="1">
    <citation type="submission" date="2018-11" db="EMBL/GenBank/DDBJ databases">
        <authorList>
            <consortium name="Pathogen Informatics"/>
        </authorList>
    </citation>
    <scope>NUCLEOTIDE SEQUENCE</scope>
</reference>
<gene>
    <name evidence="2" type="ORF">PXEA_LOCUS3085</name>
</gene>
<proteinExistence type="predicted"/>
<evidence type="ECO:0000313" key="3">
    <source>
        <dbReference type="Proteomes" id="UP000784294"/>
    </source>
</evidence>
<feature type="compositionally biased region" description="Low complexity" evidence="1">
    <location>
        <begin position="1"/>
        <end position="29"/>
    </location>
</feature>
<dbReference type="AlphaFoldDB" id="A0A448WE61"/>
<accession>A0A448WE61</accession>
<evidence type="ECO:0000313" key="2">
    <source>
        <dbReference type="EMBL" id="VEL09645.1"/>
    </source>
</evidence>
<comment type="caution">
    <text evidence="2">The sequence shown here is derived from an EMBL/GenBank/DDBJ whole genome shotgun (WGS) entry which is preliminary data.</text>
</comment>
<evidence type="ECO:0000256" key="1">
    <source>
        <dbReference type="SAM" id="MobiDB-lite"/>
    </source>
</evidence>